<dbReference type="Gene3D" id="3.40.630.10">
    <property type="entry name" value="Zn peptidases"/>
    <property type="match status" value="1"/>
</dbReference>
<dbReference type="SUPFAM" id="SSF53187">
    <property type="entry name" value="Zn-dependent exopeptidases"/>
    <property type="match status" value="1"/>
</dbReference>
<dbReference type="InterPro" id="IPR046450">
    <property type="entry name" value="PA_dom_sf"/>
</dbReference>
<feature type="domain" description="Peptidase M28" evidence="16">
    <location>
        <begin position="244"/>
        <end position="456"/>
    </location>
</feature>
<evidence type="ECO:0000256" key="11">
    <source>
        <dbReference type="ARBA" id="ARBA00022833"/>
    </source>
</evidence>
<dbReference type="FunFam" id="3.40.630.10:FF:000054">
    <property type="entry name" value="Peptide hydrolase"/>
    <property type="match status" value="1"/>
</dbReference>
<evidence type="ECO:0000259" key="16">
    <source>
        <dbReference type="Pfam" id="PF04389"/>
    </source>
</evidence>
<dbReference type="EMBL" id="JOWA01000077">
    <property type="protein sequence ID" value="KEZ45562.1"/>
    <property type="molecule type" value="Genomic_DNA"/>
</dbReference>
<sequence length="514" mass="53739">MRFTTGLLATAALGLPALGLAGGKGGKGGHGGQCSKPLVSSKKLQQHIKLKDLLAGSQKLQDFADANGGNRVFGSGGHNATVDYIYDTLNSLNYYNVVKQPFNEIFFDGDATISVDGKELNSTIMTYSPAGTVSAKLVLATGLGCEASEFPAEVEGNIALVSRGTCTFGAKATNAKTAGAAGLIVYNNVEGTLSGTLGDAFGEYAPVVGVSQADGEALVAAVGAGEVTVDFKVEATVEDRVNFNVIAETKGGDHNNVLVLGGHSDSVAAGPGVNDDGSGSIGILNVAIALSKFSVKNAIRFAWWGAEEYGKLGSYYYIKQLNTSSTELAKIRAYLNFDMIASPNYIYGIYDGNGDAFNLTGPAGSDVIEKDFEDFYDHNRVGHVPTEFSGRSDYAAFIENGIPSGGLFTGAEGLKTEAEAKLFGGEVGVAYDVNYHQKGDDINNLAHDAYLLNTKSIANSVAKYALSFDSLPAVNKAKRGWSEERTKFVKREDGAGHGHYAHDHVGPCGGGAAI</sequence>
<keyword evidence="11 14" id="KW-0862">Zinc</keyword>
<dbReference type="InterPro" id="IPR007484">
    <property type="entry name" value="Peptidase_M28"/>
</dbReference>
<dbReference type="GO" id="GO:0006508">
    <property type="term" value="P:proteolysis"/>
    <property type="evidence" value="ECO:0007669"/>
    <property type="project" value="UniProtKB-KW"/>
</dbReference>
<evidence type="ECO:0000256" key="14">
    <source>
        <dbReference type="RuleBase" id="RU361240"/>
    </source>
</evidence>
<dbReference type="Proteomes" id="UP000028545">
    <property type="component" value="Unassembled WGS sequence"/>
</dbReference>
<comment type="subunit">
    <text evidence="4">Monomer.</text>
</comment>
<keyword evidence="5 17" id="KW-0031">Aminopeptidase</keyword>
<feature type="chain" id="PRO_5005106079" description="Peptide hydrolase" evidence="14">
    <location>
        <begin position="22"/>
        <end position="514"/>
    </location>
</feature>
<evidence type="ECO:0000256" key="1">
    <source>
        <dbReference type="ARBA" id="ARBA00001947"/>
    </source>
</evidence>
<feature type="domain" description="PA" evidence="15">
    <location>
        <begin position="133"/>
        <end position="218"/>
    </location>
</feature>
<evidence type="ECO:0000256" key="5">
    <source>
        <dbReference type="ARBA" id="ARBA00022438"/>
    </source>
</evidence>
<evidence type="ECO:0000256" key="9">
    <source>
        <dbReference type="ARBA" id="ARBA00022729"/>
    </source>
</evidence>
<dbReference type="EC" id="3.4.-.-" evidence="14"/>
<dbReference type="GO" id="GO:0046872">
    <property type="term" value="F:metal ion binding"/>
    <property type="evidence" value="ECO:0007669"/>
    <property type="project" value="UniProtKB-KW"/>
</dbReference>
<dbReference type="VEuPathDB" id="FungiDB:SAPIO_CDS1898"/>
<comment type="caution">
    <text evidence="17">The sequence shown here is derived from an EMBL/GenBank/DDBJ whole genome shotgun (WGS) entry which is preliminary data.</text>
</comment>
<dbReference type="HOGENOM" id="CLU_024336_0_2_1"/>
<dbReference type="PANTHER" id="PTHR12147:SF57">
    <property type="entry name" value="PEPTIDE HYDROLASE"/>
    <property type="match status" value="1"/>
</dbReference>
<dbReference type="InterPro" id="IPR003137">
    <property type="entry name" value="PA_domain"/>
</dbReference>
<evidence type="ECO:0000259" key="15">
    <source>
        <dbReference type="Pfam" id="PF02225"/>
    </source>
</evidence>
<dbReference type="InterPro" id="IPR045175">
    <property type="entry name" value="M28_fam"/>
</dbReference>
<protein>
    <recommendedName>
        <fullName evidence="14">Peptide hydrolase</fullName>
        <ecNumber evidence="14">3.4.-.-</ecNumber>
    </recommendedName>
</protein>
<evidence type="ECO:0000256" key="12">
    <source>
        <dbReference type="ARBA" id="ARBA00023049"/>
    </source>
</evidence>
<keyword evidence="6" id="KW-0964">Secreted</keyword>
<dbReference type="OrthoDB" id="10013407at2759"/>
<dbReference type="SUPFAM" id="SSF52025">
    <property type="entry name" value="PA domain"/>
    <property type="match status" value="1"/>
</dbReference>
<keyword evidence="10 14" id="KW-0378">Hydrolase</keyword>
<dbReference type="Pfam" id="PF04389">
    <property type="entry name" value="Peptidase_M28"/>
    <property type="match status" value="1"/>
</dbReference>
<name>A0A084GE00_PSEDA</name>
<dbReference type="CDD" id="cd02130">
    <property type="entry name" value="PA_ScAPY_like"/>
    <property type="match status" value="1"/>
</dbReference>
<evidence type="ECO:0000256" key="8">
    <source>
        <dbReference type="ARBA" id="ARBA00022723"/>
    </source>
</evidence>
<dbReference type="Pfam" id="PF02225">
    <property type="entry name" value="PA"/>
    <property type="match status" value="1"/>
</dbReference>
<dbReference type="PANTHER" id="PTHR12147">
    <property type="entry name" value="METALLOPEPTIDASE M28 FAMILY MEMBER"/>
    <property type="match status" value="1"/>
</dbReference>
<evidence type="ECO:0000256" key="3">
    <source>
        <dbReference type="ARBA" id="ARBA00005957"/>
    </source>
</evidence>
<evidence type="ECO:0000256" key="6">
    <source>
        <dbReference type="ARBA" id="ARBA00022525"/>
    </source>
</evidence>
<accession>A0A084GE00</accession>
<dbReference type="FunFam" id="3.50.30.30:FF:000030">
    <property type="entry name" value="Peptide hydrolase"/>
    <property type="match status" value="1"/>
</dbReference>
<proteinExistence type="inferred from homology"/>
<reference evidence="17 18" key="1">
    <citation type="journal article" date="2014" name="Genome Announc.">
        <title>Draft genome sequence of the pathogenic fungus Scedosporium apiospermum.</title>
        <authorList>
            <person name="Vandeputte P."/>
            <person name="Ghamrawi S."/>
            <person name="Rechenmann M."/>
            <person name="Iltis A."/>
            <person name="Giraud S."/>
            <person name="Fleury M."/>
            <person name="Thornton C."/>
            <person name="Delhaes L."/>
            <person name="Meyer W."/>
            <person name="Papon N."/>
            <person name="Bouchara J.P."/>
        </authorList>
    </citation>
    <scope>NUCLEOTIDE SEQUENCE [LARGE SCALE GENOMIC DNA]</scope>
    <source>
        <strain evidence="17 18">IHEM 14462</strain>
    </source>
</reference>
<dbReference type="InterPro" id="IPR041756">
    <property type="entry name" value="M28_SGAP-like"/>
</dbReference>
<dbReference type="Gene3D" id="3.50.30.30">
    <property type="match status" value="1"/>
</dbReference>
<evidence type="ECO:0000256" key="10">
    <source>
        <dbReference type="ARBA" id="ARBA00022801"/>
    </source>
</evidence>
<keyword evidence="7 14" id="KW-0645">Protease</keyword>
<dbReference type="GO" id="GO:0005576">
    <property type="term" value="C:extracellular region"/>
    <property type="evidence" value="ECO:0007669"/>
    <property type="project" value="UniProtKB-SubCell"/>
</dbReference>
<evidence type="ECO:0000256" key="4">
    <source>
        <dbReference type="ARBA" id="ARBA00011245"/>
    </source>
</evidence>
<dbReference type="OMA" id="HDKRHRT"/>
<keyword evidence="13" id="KW-0325">Glycoprotein</keyword>
<evidence type="ECO:0000256" key="7">
    <source>
        <dbReference type="ARBA" id="ARBA00022670"/>
    </source>
</evidence>
<organism evidence="17 18">
    <name type="scientific">Pseudallescheria apiosperma</name>
    <name type="common">Scedosporium apiospermum</name>
    <dbReference type="NCBI Taxonomy" id="563466"/>
    <lineage>
        <taxon>Eukaryota</taxon>
        <taxon>Fungi</taxon>
        <taxon>Dikarya</taxon>
        <taxon>Ascomycota</taxon>
        <taxon>Pezizomycotina</taxon>
        <taxon>Sordariomycetes</taxon>
        <taxon>Hypocreomycetidae</taxon>
        <taxon>Microascales</taxon>
        <taxon>Microascaceae</taxon>
        <taxon>Scedosporium</taxon>
    </lineage>
</organism>
<evidence type="ECO:0000313" key="17">
    <source>
        <dbReference type="EMBL" id="KEZ45562.1"/>
    </source>
</evidence>
<keyword evidence="9 14" id="KW-0732">Signal</keyword>
<dbReference type="GeneID" id="27720970"/>
<keyword evidence="18" id="KW-1185">Reference proteome</keyword>
<evidence type="ECO:0000256" key="2">
    <source>
        <dbReference type="ARBA" id="ARBA00004613"/>
    </source>
</evidence>
<dbReference type="RefSeq" id="XP_016645361.1">
    <property type="nucleotide sequence ID" value="XM_016785064.1"/>
</dbReference>
<gene>
    <name evidence="17" type="ORF">SAPIO_CDS1898</name>
</gene>
<comment type="similarity">
    <text evidence="3">Belongs to the peptidase M28 family. M28A subfamily.</text>
</comment>
<feature type="signal peptide" evidence="14">
    <location>
        <begin position="1"/>
        <end position="21"/>
    </location>
</feature>
<comment type="subcellular location">
    <subcellularLocation>
        <location evidence="2">Secreted</location>
    </subcellularLocation>
</comment>
<dbReference type="AlphaFoldDB" id="A0A084GE00"/>
<dbReference type="GO" id="GO:0008235">
    <property type="term" value="F:metalloexopeptidase activity"/>
    <property type="evidence" value="ECO:0007669"/>
    <property type="project" value="InterPro"/>
</dbReference>
<dbReference type="GO" id="GO:0004177">
    <property type="term" value="F:aminopeptidase activity"/>
    <property type="evidence" value="ECO:0007669"/>
    <property type="project" value="UniProtKB-KW"/>
</dbReference>
<keyword evidence="12" id="KW-0482">Metalloprotease</keyword>
<dbReference type="CDD" id="cd03876">
    <property type="entry name" value="M28_SGAP_like"/>
    <property type="match status" value="1"/>
</dbReference>
<dbReference type="KEGG" id="sapo:SAPIO_CDS1898"/>
<evidence type="ECO:0000256" key="13">
    <source>
        <dbReference type="ARBA" id="ARBA00023180"/>
    </source>
</evidence>
<comment type="cofactor">
    <cofactor evidence="1">
        <name>Zn(2+)</name>
        <dbReference type="ChEBI" id="CHEBI:29105"/>
    </cofactor>
</comment>
<keyword evidence="8 14" id="KW-0479">Metal-binding</keyword>
<evidence type="ECO:0000313" key="18">
    <source>
        <dbReference type="Proteomes" id="UP000028545"/>
    </source>
</evidence>